<dbReference type="OrthoDB" id="7395097at2"/>
<proteinExistence type="predicted"/>
<protein>
    <recommendedName>
        <fullName evidence="3">ATP-binding protein</fullName>
    </recommendedName>
</protein>
<organism evidence="1 2">
    <name type="scientific">Croceicoccus mobilis</name>
    <dbReference type="NCBI Taxonomy" id="1703339"/>
    <lineage>
        <taxon>Bacteria</taxon>
        <taxon>Pseudomonadati</taxon>
        <taxon>Pseudomonadota</taxon>
        <taxon>Alphaproteobacteria</taxon>
        <taxon>Sphingomonadales</taxon>
        <taxon>Erythrobacteraceae</taxon>
        <taxon>Croceicoccus</taxon>
    </lineage>
</organism>
<dbReference type="EMBL" id="BMIP01000011">
    <property type="protein sequence ID" value="GGD82357.1"/>
    <property type="molecule type" value="Genomic_DNA"/>
</dbReference>
<dbReference type="InterPro" id="IPR036890">
    <property type="entry name" value="HATPase_C_sf"/>
</dbReference>
<gene>
    <name evidence="1" type="ORF">GCM10010990_35480</name>
</gene>
<evidence type="ECO:0000313" key="2">
    <source>
        <dbReference type="Proteomes" id="UP000612349"/>
    </source>
</evidence>
<name>A0A916ZAG1_9SPHN</name>
<accession>A0A916ZAG1</accession>
<reference evidence="1" key="1">
    <citation type="journal article" date="2014" name="Int. J. Syst. Evol. Microbiol.">
        <title>Complete genome sequence of Corynebacterium casei LMG S-19264T (=DSM 44701T), isolated from a smear-ripened cheese.</title>
        <authorList>
            <consortium name="US DOE Joint Genome Institute (JGI-PGF)"/>
            <person name="Walter F."/>
            <person name="Albersmeier A."/>
            <person name="Kalinowski J."/>
            <person name="Ruckert C."/>
        </authorList>
    </citation>
    <scope>NUCLEOTIDE SEQUENCE</scope>
    <source>
        <strain evidence="1">CGMCC 1.15360</strain>
    </source>
</reference>
<dbReference type="AlphaFoldDB" id="A0A916ZAG1"/>
<dbReference type="Proteomes" id="UP000612349">
    <property type="component" value="Unassembled WGS sequence"/>
</dbReference>
<dbReference type="SUPFAM" id="SSF55874">
    <property type="entry name" value="ATPase domain of HSP90 chaperone/DNA topoisomerase II/histidine kinase"/>
    <property type="match status" value="1"/>
</dbReference>
<dbReference type="Pfam" id="PF13589">
    <property type="entry name" value="HATPase_c_3"/>
    <property type="match status" value="1"/>
</dbReference>
<sequence length="557" mass="61996">MQYTPIRTAVSPETITKVTRLFNGTLEDITNELLQNSRRAGSTIIRVTARQDGDQLAICFNDNGSGISHPSKVLTLGTSGWAPELSQAEDAAGMGVFSLSGREITISSRTRNKGLGWKMTIDADAWTGEKDIHVTSDNMMPGTSIDFVDTDATLDRFQRILAAAAKHCPTPVYFNKEELPRADFLDGAIHIVEWNGSRIGVFTGSRYHQTPTVNFHGLTITARLAEIAESFGRAEYHARLDIGSTPGLQLVLPARKEFVQNDLFADLVTACRKAIYEAISKKPSHRLSFASWKRARDLGIDLPEAEPVLYAWMPATADNDNGHPTGEVLSVDPQKTSIVDNFEPHIAAPIARAIHQHQIRENMAEQHTPYEGYSWYDRLPKFCNPRFYIDASGSNYANGENGCCPALDTHIEATGIELRYNLTHAASETEREFRVPADVSFISPDDRWGDDLDNISIAYVCSDSLTPEDLADLLEEAFFCASDDCEADSWDTQHDRFVRDARELATRLLHGENAAIRTQFADHLDRIRWMFPKGKIVSIRIADEKMEVSVSDCPETA</sequence>
<keyword evidence="2" id="KW-1185">Reference proteome</keyword>
<reference evidence="1" key="2">
    <citation type="submission" date="2020-09" db="EMBL/GenBank/DDBJ databases">
        <authorList>
            <person name="Sun Q."/>
            <person name="Zhou Y."/>
        </authorList>
    </citation>
    <scope>NUCLEOTIDE SEQUENCE</scope>
    <source>
        <strain evidence="1">CGMCC 1.15360</strain>
    </source>
</reference>
<evidence type="ECO:0000313" key="1">
    <source>
        <dbReference type="EMBL" id="GGD82357.1"/>
    </source>
</evidence>
<dbReference type="Gene3D" id="3.30.565.10">
    <property type="entry name" value="Histidine kinase-like ATPase, C-terminal domain"/>
    <property type="match status" value="1"/>
</dbReference>
<evidence type="ECO:0008006" key="3">
    <source>
        <dbReference type="Google" id="ProtNLM"/>
    </source>
</evidence>
<comment type="caution">
    <text evidence="1">The sequence shown here is derived from an EMBL/GenBank/DDBJ whole genome shotgun (WGS) entry which is preliminary data.</text>
</comment>
<dbReference type="RefSeq" id="WP_066769440.1">
    <property type="nucleotide sequence ID" value="NZ_BMIP01000011.1"/>
</dbReference>